<dbReference type="AlphaFoldDB" id="A0A4D9CW33"/>
<name>A0A4D9CW33_9STRA</name>
<dbReference type="Gene3D" id="1.20.1250.20">
    <property type="entry name" value="MFS general substrate transporter like domains"/>
    <property type="match status" value="1"/>
</dbReference>
<feature type="compositionally biased region" description="Polar residues" evidence="6">
    <location>
        <begin position="126"/>
        <end position="135"/>
    </location>
</feature>
<dbReference type="Gene3D" id="1.20.1720.10">
    <property type="entry name" value="Multidrug resistance protein D"/>
    <property type="match status" value="1"/>
</dbReference>
<dbReference type="PROSITE" id="PS50850">
    <property type="entry name" value="MFS"/>
    <property type="match status" value="1"/>
</dbReference>
<dbReference type="Proteomes" id="UP000355283">
    <property type="component" value="Unassembled WGS sequence"/>
</dbReference>
<feature type="domain" description="Major facilitator superfamily (MFS) profile" evidence="8">
    <location>
        <begin position="1"/>
        <end position="408"/>
    </location>
</feature>
<keyword evidence="4 7" id="KW-1133">Transmembrane helix</keyword>
<dbReference type="SUPFAM" id="SSF103473">
    <property type="entry name" value="MFS general substrate transporter"/>
    <property type="match status" value="1"/>
</dbReference>
<comment type="caution">
    <text evidence="9">The sequence shown here is derived from an EMBL/GenBank/DDBJ whole genome shotgun (WGS) entry which is preliminary data.</text>
</comment>
<protein>
    <recommendedName>
        <fullName evidence="8">Major facilitator superfamily (MFS) profile domain-containing protein</fullName>
    </recommendedName>
</protein>
<evidence type="ECO:0000313" key="9">
    <source>
        <dbReference type="EMBL" id="TFJ83442.1"/>
    </source>
</evidence>
<evidence type="ECO:0000256" key="7">
    <source>
        <dbReference type="SAM" id="Phobius"/>
    </source>
</evidence>
<dbReference type="InterPro" id="IPR011701">
    <property type="entry name" value="MFS"/>
</dbReference>
<feature type="transmembrane region" description="Helical" evidence="7">
    <location>
        <begin position="6"/>
        <end position="28"/>
    </location>
</feature>
<dbReference type="PANTHER" id="PTHR23506">
    <property type="entry name" value="GH10249P"/>
    <property type="match status" value="1"/>
</dbReference>
<dbReference type="Pfam" id="PF07690">
    <property type="entry name" value="MFS_1"/>
    <property type="match status" value="1"/>
</dbReference>
<proteinExistence type="predicted"/>
<feature type="transmembrane region" description="Helical" evidence="7">
    <location>
        <begin position="40"/>
        <end position="62"/>
    </location>
</feature>
<evidence type="ECO:0000256" key="3">
    <source>
        <dbReference type="ARBA" id="ARBA00022692"/>
    </source>
</evidence>
<keyword evidence="5 7" id="KW-0472">Membrane</keyword>
<feature type="region of interest" description="Disordered" evidence="6">
    <location>
        <begin position="411"/>
        <end position="499"/>
    </location>
</feature>
<evidence type="ECO:0000256" key="1">
    <source>
        <dbReference type="ARBA" id="ARBA00004141"/>
    </source>
</evidence>
<comment type="subcellular location">
    <subcellularLocation>
        <location evidence="1">Membrane</location>
        <topology evidence="1">Multi-pass membrane protein</topology>
    </subcellularLocation>
</comment>
<gene>
    <name evidence="9" type="ORF">NSK_005282</name>
</gene>
<evidence type="ECO:0000256" key="5">
    <source>
        <dbReference type="ARBA" id="ARBA00023136"/>
    </source>
</evidence>
<feature type="transmembrane region" description="Helical" evidence="7">
    <location>
        <begin position="226"/>
        <end position="251"/>
    </location>
</feature>
<feature type="transmembrane region" description="Helical" evidence="7">
    <location>
        <begin position="382"/>
        <end position="404"/>
    </location>
</feature>
<feature type="compositionally biased region" description="Basic and acidic residues" evidence="6">
    <location>
        <begin position="412"/>
        <end position="429"/>
    </location>
</feature>
<evidence type="ECO:0000259" key="8">
    <source>
        <dbReference type="PROSITE" id="PS50850"/>
    </source>
</evidence>
<feature type="transmembrane region" description="Helical" evidence="7">
    <location>
        <begin position="299"/>
        <end position="321"/>
    </location>
</feature>
<keyword evidence="3 7" id="KW-0812">Transmembrane</keyword>
<dbReference type="InterPro" id="IPR050930">
    <property type="entry name" value="MFS_Vesicular_Transporter"/>
</dbReference>
<feature type="transmembrane region" description="Helical" evidence="7">
    <location>
        <begin position="74"/>
        <end position="93"/>
    </location>
</feature>
<evidence type="ECO:0000313" key="10">
    <source>
        <dbReference type="Proteomes" id="UP000355283"/>
    </source>
</evidence>
<feature type="transmembrane region" description="Helical" evidence="7">
    <location>
        <begin position="100"/>
        <end position="120"/>
    </location>
</feature>
<dbReference type="PANTHER" id="PTHR23506:SF23">
    <property type="entry name" value="GH10249P"/>
    <property type="match status" value="1"/>
</dbReference>
<evidence type="ECO:0000256" key="6">
    <source>
        <dbReference type="SAM" id="MobiDB-lite"/>
    </source>
</evidence>
<dbReference type="GO" id="GO:0022857">
    <property type="term" value="F:transmembrane transporter activity"/>
    <property type="evidence" value="ECO:0007669"/>
    <property type="project" value="InterPro"/>
</dbReference>
<evidence type="ECO:0000256" key="4">
    <source>
        <dbReference type="ARBA" id="ARBA00022989"/>
    </source>
</evidence>
<dbReference type="OrthoDB" id="5985622at2759"/>
<evidence type="ECO:0000256" key="2">
    <source>
        <dbReference type="ARBA" id="ARBA00022448"/>
    </source>
</evidence>
<keyword evidence="2" id="KW-0813">Transport</keyword>
<dbReference type="GO" id="GO:0016020">
    <property type="term" value="C:membrane"/>
    <property type="evidence" value="ECO:0007669"/>
    <property type="project" value="UniProtKB-SubCell"/>
</dbReference>
<accession>A0A4D9CW33</accession>
<organism evidence="9 10">
    <name type="scientific">Nannochloropsis salina CCMP1776</name>
    <dbReference type="NCBI Taxonomy" id="1027361"/>
    <lineage>
        <taxon>Eukaryota</taxon>
        <taxon>Sar</taxon>
        <taxon>Stramenopiles</taxon>
        <taxon>Ochrophyta</taxon>
        <taxon>Eustigmatophyceae</taxon>
        <taxon>Eustigmatales</taxon>
        <taxon>Monodopsidaceae</taxon>
        <taxon>Microchloropsis</taxon>
        <taxon>Microchloropsis salina</taxon>
    </lineage>
</organism>
<dbReference type="InterPro" id="IPR036259">
    <property type="entry name" value="MFS_trans_sf"/>
</dbReference>
<feature type="transmembrane region" description="Helical" evidence="7">
    <location>
        <begin position="263"/>
        <end position="287"/>
    </location>
</feature>
<dbReference type="EMBL" id="SDOX01000036">
    <property type="protein sequence ID" value="TFJ83442.1"/>
    <property type="molecule type" value="Genomic_DNA"/>
</dbReference>
<sequence>MASARFGRAFVYTSGLILLGGGTVGFGFCNDLTSIMIMRVVQGIGGGCINVAGMALLLQVSINIERDVGLDQAAIGLGYILGPPLGAILYAYMGFRDLNLVLGAIPIAQLFLFPFVAPSIPSLTSAGDTPSTGTSPAKDDAPQSLEPAKGRTKPPSDDSLSLRTPIPTSLGVPSLLLEAPASLHPAQSFFALTSLPILVVATTSVFAFTSLGLFDPLVLPHLERALGASVQAVGGTFMIPCVVFTGVSLFAEGFMKRLGYKQSILTGLTLMVLGFLCLGPAPFLLGLPWTRVGAWIDQVLGFVFFGIGFAFVVVAVVPLMYSYLTHAGSEKEDFISAVNSAASSLGEFAGPILGGVMFEKLPARREISCTEGGDLNHCETGAAWTCFIFACILIPVIFFFWWLAPGQGQEMDQEKKEHRPDEGPGREGKGTGACTPVNENEDSWRRPVGQKADDGMPQPLSRDIEAPFSSTSVLKSPTRPSPVHPRRPGGVSTRQQGDN</sequence>
<reference evidence="9 10" key="1">
    <citation type="submission" date="2019-01" db="EMBL/GenBank/DDBJ databases">
        <title>Nuclear Genome Assembly of the Microalgal Biofuel strain Nannochloropsis salina CCMP1776.</title>
        <authorList>
            <person name="Hovde B."/>
        </authorList>
    </citation>
    <scope>NUCLEOTIDE SEQUENCE [LARGE SCALE GENOMIC DNA]</scope>
    <source>
        <strain evidence="9 10">CCMP1776</strain>
    </source>
</reference>
<keyword evidence="10" id="KW-1185">Reference proteome</keyword>
<feature type="transmembrane region" description="Helical" evidence="7">
    <location>
        <begin position="189"/>
        <end position="214"/>
    </location>
</feature>
<feature type="region of interest" description="Disordered" evidence="6">
    <location>
        <begin position="126"/>
        <end position="163"/>
    </location>
</feature>
<dbReference type="InterPro" id="IPR020846">
    <property type="entry name" value="MFS_dom"/>
</dbReference>